<keyword evidence="1" id="KW-0812">Transmembrane</keyword>
<keyword evidence="3" id="KW-1185">Reference proteome</keyword>
<keyword evidence="1" id="KW-1133">Transmembrane helix</keyword>
<protein>
    <submittedName>
        <fullName evidence="2">Uncharacterized protein</fullName>
    </submittedName>
</protein>
<feature type="transmembrane region" description="Helical" evidence="1">
    <location>
        <begin position="92"/>
        <end position="115"/>
    </location>
</feature>
<feature type="transmembrane region" description="Helical" evidence="1">
    <location>
        <begin position="12"/>
        <end position="31"/>
    </location>
</feature>
<organism evidence="2 3">
    <name type="scientific">Haladaptatus litoreus</name>
    <dbReference type="NCBI Taxonomy" id="553468"/>
    <lineage>
        <taxon>Archaea</taxon>
        <taxon>Methanobacteriati</taxon>
        <taxon>Methanobacteriota</taxon>
        <taxon>Stenosarchaea group</taxon>
        <taxon>Halobacteria</taxon>
        <taxon>Halobacteriales</taxon>
        <taxon>Haladaptataceae</taxon>
        <taxon>Haladaptatus</taxon>
    </lineage>
</organism>
<dbReference type="EMBL" id="FTNO01000006">
    <property type="protein sequence ID" value="SIR89406.1"/>
    <property type="molecule type" value="Genomic_DNA"/>
</dbReference>
<evidence type="ECO:0000313" key="2">
    <source>
        <dbReference type="EMBL" id="SIR89406.1"/>
    </source>
</evidence>
<name>A0A1N7EMV5_9EURY</name>
<dbReference type="RefSeq" id="WP_076432657.1">
    <property type="nucleotide sequence ID" value="NZ_FTNO01000006.1"/>
</dbReference>
<feature type="transmembrane region" description="Helical" evidence="1">
    <location>
        <begin position="37"/>
        <end position="55"/>
    </location>
</feature>
<feature type="transmembrane region" description="Helical" evidence="1">
    <location>
        <begin position="62"/>
        <end position="80"/>
    </location>
</feature>
<dbReference type="AlphaFoldDB" id="A0A1N7EMV5"/>
<reference evidence="3" key="1">
    <citation type="submission" date="2017-01" db="EMBL/GenBank/DDBJ databases">
        <authorList>
            <person name="Varghese N."/>
            <person name="Submissions S."/>
        </authorList>
    </citation>
    <scope>NUCLEOTIDE SEQUENCE [LARGE SCALE GENOMIC DNA]</scope>
    <source>
        <strain evidence="3">CGMCC 1.7737</strain>
    </source>
</reference>
<sequence>MERSPERKIITIDFIIVSSCVFNFVIMVQIATSSVELWWIAVSVATVTGMLSAAADRSPAGLWAMIAVGAIGMIGILYAGATSTLPIEIFPWFFLGLAIGVSFNRVLFGIVWPIPDLRRRRTLSK</sequence>
<dbReference type="Proteomes" id="UP000186914">
    <property type="component" value="Unassembled WGS sequence"/>
</dbReference>
<accession>A0A1N7EMV5</accession>
<evidence type="ECO:0000256" key="1">
    <source>
        <dbReference type="SAM" id="Phobius"/>
    </source>
</evidence>
<keyword evidence="1" id="KW-0472">Membrane</keyword>
<gene>
    <name evidence="2" type="ORF">SAMN05421858_4415</name>
</gene>
<proteinExistence type="predicted"/>
<evidence type="ECO:0000313" key="3">
    <source>
        <dbReference type="Proteomes" id="UP000186914"/>
    </source>
</evidence>